<organism evidence="4">
    <name type="scientific">Vibrio parahaemolyticus</name>
    <dbReference type="NCBI Taxonomy" id="670"/>
    <lineage>
        <taxon>Bacteria</taxon>
        <taxon>Pseudomonadati</taxon>
        <taxon>Pseudomonadota</taxon>
        <taxon>Gammaproteobacteria</taxon>
        <taxon>Vibrionales</taxon>
        <taxon>Vibrionaceae</taxon>
        <taxon>Vibrio</taxon>
    </lineage>
</organism>
<dbReference type="RefSeq" id="WP_005499798.1">
    <property type="nucleotide sequence ID" value="NZ_CP023247.2"/>
</dbReference>
<dbReference type="PANTHER" id="PTHR37089">
    <property type="entry name" value="PROTEIN U-RELATED"/>
    <property type="match status" value="1"/>
</dbReference>
<keyword evidence="2" id="KW-0732">Signal</keyword>
<dbReference type="InterPro" id="IPR007893">
    <property type="entry name" value="Spore_coat_U/FanG"/>
</dbReference>
<dbReference type="Pfam" id="PF05229">
    <property type="entry name" value="SCPU"/>
    <property type="match status" value="2"/>
</dbReference>
<sequence length="322" mass="34573">MILHRWLASLLLFFSCSTIACQLTALTPSIQFGSVSSFTVSSTQQQSSAQPHAGITCDFSTLVSLLSGDYVSVTFTSLNGGQMTTQGDASSIINYQIFGDSSLSEEYVFGQLHTFTDTDLLDLLGLFGDQVEFPLYARTGAGSNLSAGTYTDQIMASWDWNYCKGVGLPGVCIIRNEGSAQSTITVELEVTPDCMITAPDIDFGSSPLVAGFDPVSQVISLTCTKNSSFTIGLNDGVNASGGQRRMASDGNYLEYEIYKSSSTERWGSAGAERREQSDVDTGDAIPDGITPQNYNYRAQIMTSQTTPPAGTYTDSIIIDVQF</sequence>
<dbReference type="EMBL" id="CP023247">
    <property type="protein sequence ID" value="ASZ50382.1"/>
    <property type="molecule type" value="Genomic_DNA"/>
</dbReference>
<feature type="domain" description="Spore coat protein U/FanG" evidence="3">
    <location>
        <begin position="181"/>
        <end position="318"/>
    </location>
</feature>
<dbReference type="PROSITE" id="PS51257">
    <property type="entry name" value="PROKAR_LIPOPROTEIN"/>
    <property type="match status" value="1"/>
</dbReference>
<accession>A0A249W0Z1</accession>
<dbReference type="Proteomes" id="UP000191946">
    <property type="component" value="Unassembled WGS sequence"/>
</dbReference>
<protein>
    <submittedName>
        <fullName evidence="4">Protein CsuE</fullName>
    </submittedName>
</protein>
<evidence type="ECO:0000313" key="5">
    <source>
        <dbReference type="EMBL" id="OQJ97167.1"/>
    </source>
</evidence>
<dbReference type="AlphaFoldDB" id="A0A249W0Z1"/>
<evidence type="ECO:0000256" key="1">
    <source>
        <dbReference type="SAM" id="MobiDB-lite"/>
    </source>
</evidence>
<dbReference type="EMBL" id="LHQV01000020">
    <property type="protein sequence ID" value="OQJ97167.1"/>
    <property type="molecule type" value="Genomic_DNA"/>
</dbReference>
<dbReference type="SMART" id="SM00972">
    <property type="entry name" value="SCPU"/>
    <property type="match status" value="2"/>
</dbReference>
<evidence type="ECO:0000256" key="2">
    <source>
        <dbReference type="SAM" id="SignalP"/>
    </source>
</evidence>
<dbReference type="InterPro" id="IPR053167">
    <property type="entry name" value="Spore_coat_component"/>
</dbReference>
<evidence type="ECO:0000313" key="6">
    <source>
        <dbReference type="Proteomes" id="UP000191946"/>
    </source>
</evidence>
<feature type="domain" description="Spore coat protein U/FanG" evidence="3">
    <location>
        <begin position="18"/>
        <end position="155"/>
    </location>
</feature>
<evidence type="ECO:0000313" key="4">
    <source>
        <dbReference type="EMBL" id="ASZ50382.1"/>
    </source>
</evidence>
<feature type="signal peptide" evidence="2">
    <location>
        <begin position="1"/>
        <end position="20"/>
    </location>
</feature>
<feature type="region of interest" description="Disordered" evidence="1">
    <location>
        <begin position="264"/>
        <end position="291"/>
    </location>
</feature>
<reference evidence="5 6" key="1">
    <citation type="submission" date="2015-08" db="EMBL/GenBank/DDBJ databases">
        <title>Draft Genome Sequences of Vibrio parahaemolyticus Strains.</title>
        <authorList>
            <person name="Gonzalez-Escalona N."/>
            <person name="DePaola A."/>
        </authorList>
    </citation>
    <scope>NUCLEOTIDE SEQUENCE [LARGE SCALE GENOMIC DNA]</scope>
    <source>
        <strain evidence="5 6">CFSAN001621</strain>
    </source>
</reference>
<feature type="chain" id="PRO_5044570428" evidence="2">
    <location>
        <begin position="21"/>
        <end position="322"/>
    </location>
</feature>
<keyword evidence="6" id="KW-1185">Reference proteome</keyword>
<gene>
    <name evidence="5" type="ORF">AKG60_20035</name>
    <name evidence="4" type="ORF">YA91_07310</name>
</gene>
<dbReference type="PANTHER" id="PTHR37089:SF1">
    <property type="entry name" value="MEMBRANE PROTEIN"/>
    <property type="match status" value="1"/>
</dbReference>
<reference evidence="4" key="2">
    <citation type="submission" date="2017-09" db="EMBL/GenBank/DDBJ databases">
        <authorList>
            <person name="Ehlers B."/>
            <person name="Leendertz F.H."/>
        </authorList>
    </citation>
    <scope>NUCLEOTIDE SEQUENCE</scope>
    <source>
        <strain evidence="4">MAVP-26</strain>
    </source>
</reference>
<proteinExistence type="predicted"/>
<name>A0A249W0Z1_VIBPH</name>
<evidence type="ECO:0000259" key="3">
    <source>
        <dbReference type="Pfam" id="PF05229"/>
    </source>
</evidence>